<dbReference type="InterPro" id="IPR009739">
    <property type="entry name" value="LprI-like_N"/>
</dbReference>
<dbReference type="PANTHER" id="PTHR37549">
    <property type="entry name" value="LIPOPROTEIN LPRI"/>
    <property type="match status" value="1"/>
</dbReference>
<accession>A0A0B9GB28</accession>
<evidence type="ECO:0000313" key="7">
    <source>
        <dbReference type="EMBL" id="KHT62125.1"/>
    </source>
</evidence>
<dbReference type="SUPFAM" id="SSF141488">
    <property type="entry name" value="YdhA-like"/>
    <property type="match status" value="1"/>
</dbReference>
<evidence type="ECO:0000313" key="8">
    <source>
        <dbReference type="Proteomes" id="UP000031278"/>
    </source>
</evidence>
<proteinExistence type="predicted"/>
<dbReference type="InterPro" id="IPR018660">
    <property type="entry name" value="MliC"/>
</dbReference>
<dbReference type="InterPro" id="IPR036328">
    <property type="entry name" value="MliC_sf"/>
</dbReference>
<dbReference type="Proteomes" id="UP000031278">
    <property type="component" value="Unassembled WGS sequence"/>
</dbReference>
<evidence type="ECO:0000256" key="3">
    <source>
        <dbReference type="ARBA" id="ARBA00023139"/>
    </source>
</evidence>
<dbReference type="Pfam" id="PF07007">
    <property type="entry name" value="LprI"/>
    <property type="match status" value="1"/>
</dbReference>
<feature type="domain" description="Lysozyme inhibitor LprI-like N-terminal" evidence="5">
    <location>
        <begin position="21"/>
        <end position="78"/>
    </location>
</feature>
<keyword evidence="2" id="KW-0472">Membrane</keyword>
<sequence>MLGAIFLLAGNSLASEPAFDCSKAEGEVETLICQDAELAVLDQKMQQVFDRAIGQLPAEEANRQKAMQRGWIKGRNECWKANDVRDCTEFAYTSRIVELQIISGQLEVPDIVSLDCGDNSQPFTAVFYNQTDPASLVLTRGNDQVIALAQPMASGIKYLGQNVEYTEHQGEIAISWFDNTFECQVRQ</sequence>
<evidence type="ECO:0000256" key="1">
    <source>
        <dbReference type="ARBA" id="ARBA00022729"/>
    </source>
</evidence>
<dbReference type="AlphaFoldDB" id="A0A0B9GB28"/>
<evidence type="ECO:0000259" key="6">
    <source>
        <dbReference type="Pfam" id="PF09864"/>
    </source>
</evidence>
<dbReference type="PANTHER" id="PTHR37549:SF1">
    <property type="entry name" value="LIPOPROTEIN LPRI"/>
    <property type="match status" value="1"/>
</dbReference>
<reference evidence="7 8" key="1">
    <citation type="submission" date="2014-12" db="EMBL/GenBank/DDBJ databases">
        <title>Genome sequencing of Photobacterium gaetbulicola AD005a.</title>
        <authorList>
            <person name="Adrian T.G.S."/>
            <person name="Chan K.G."/>
        </authorList>
    </citation>
    <scope>NUCLEOTIDE SEQUENCE [LARGE SCALE GENOMIC DNA]</scope>
    <source>
        <strain evidence="7 8">AD005a</strain>
    </source>
</reference>
<evidence type="ECO:0000256" key="2">
    <source>
        <dbReference type="ARBA" id="ARBA00023136"/>
    </source>
</evidence>
<protein>
    <submittedName>
        <fullName evidence="7">Uncharacterized protein</fullName>
    </submittedName>
</protein>
<dbReference type="EMBL" id="JWLZ01000185">
    <property type="protein sequence ID" value="KHT62125.1"/>
    <property type="molecule type" value="Genomic_DNA"/>
</dbReference>
<keyword evidence="1" id="KW-0732">Signal</keyword>
<feature type="domain" description="C-type lysozyme inhibitor" evidence="6">
    <location>
        <begin position="116"/>
        <end position="179"/>
    </location>
</feature>
<organism evidence="7 8">
    <name type="scientific">Photobacterium gaetbulicola</name>
    <dbReference type="NCBI Taxonomy" id="1295392"/>
    <lineage>
        <taxon>Bacteria</taxon>
        <taxon>Pseudomonadati</taxon>
        <taxon>Pseudomonadota</taxon>
        <taxon>Gammaproteobacteria</taxon>
        <taxon>Vibrionales</taxon>
        <taxon>Vibrionaceae</taxon>
        <taxon>Photobacterium</taxon>
    </lineage>
</organism>
<keyword evidence="4" id="KW-0449">Lipoprotein</keyword>
<gene>
    <name evidence="7" type="ORF">RJ45_19495</name>
</gene>
<dbReference type="Gene3D" id="2.40.128.200">
    <property type="match status" value="1"/>
</dbReference>
<evidence type="ECO:0000259" key="5">
    <source>
        <dbReference type="Pfam" id="PF07007"/>
    </source>
</evidence>
<dbReference type="InterPro" id="IPR052755">
    <property type="entry name" value="Lysozyme_Inhibitor_LprI"/>
</dbReference>
<keyword evidence="3" id="KW-0564">Palmitate</keyword>
<dbReference type="Pfam" id="PF09864">
    <property type="entry name" value="MliC"/>
    <property type="match status" value="1"/>
</dbReference>
<dbReference type="GO" id="GO:0005576">
    <property type="term" value="C:extracellular region"/>
    <property type="evidence" value="ECO:0007669"/>
    <property type="project" value="TreeGrafter"/>
</dbReference>
<dbReference type="Gene3D" id="1.20.1270.180">
    <property type="match status" value="1"/>
</dbReference>
<evidence type="ECO:0000256" key="4">
    <source>
        <dbReference type="ARBA" id="ARBA00023288"/>
    </source>
</evidence>
<name>A0A0B9GB28_9GAMM</name>
<comment type="caution">
    <text evidence="7">The sequence shown here is derived from an EMBL/GenBank/DDBJ whole genome shotgun (WGS) entry which is preliminary data.</text>
</comment>